<evidence type="ECO:0000256" key="9">
    <source>
        <dbReference type="SAM" id="Phobius"/>
    </source>
</evidence>
<feature type="transmembrane region" description="Helical" evidence="9">
    <location>
        <begin position="414"/>
        <end position="443"/>
    </location>
</feature>
<feature type="transmembrane region" description="Helical" evidence="9">
    <location>
        <begin position="178"/>
        <end position="201"/>
    </location>
</feature>
<proteinExistence type="inferred from homology"/>
<keyword evidence="7 9" id="KW-0472">Membrane</keyword>
<feature type="transmembrane region" description="Helical" evidence="9">
    <location>
        <begin position="299"/>
        <end position="317"/>
    </location>
</feature>
<dbReference type="AlphaFoldDB" id="W4Q7Z4"/>
<dbReference type="Pfam" id="PF00939">
    <property type="entry name" value="Na_sulph_symp"/>
    <property type="match status" value="1"/>
</dbReference>
<evidence type="ECO:0000313" key="11">
    <source>
        <dbReference type="Proteomes" id="UP000018890"/>
    </source>
</evidence>
<dbReference type="PANTHER" id="PTHR10283:SF82">
    <property type="entry name" value="SOLUTE CARRIER FAMILY 13 MEMBER 2"/>
    <property type="match status" value="1"/>
</dbReference>
<comment type="caution">
    <text evidence="10">The sequence shown here is derived from an EMBL/GenBank/DDBJ whole genome shotgun (WGS) entry which is preliminary data.</text>
</comment>
<feature type="transmembrane region" description="Helical" evidence="9">
    <location>
        <begin position="455"/>
        <end position="475"/>
    </location>
</feature>
<keyword evidence="5" id="KW-0813">Transport</keyword>
<evidence type="ECO:0000256" key="8">
    <source>
        <dbReference type="ARBA" id="ARBA00031174"/>
    </source>
</evidence>
<dbReference type="GO" id="GO:0005886">
    <property type="term" value="C:plasma membrane"/>
    <property type="evidence" value="ECO:0007669"/>
    <property type="project" value="TreeGrafter"/>
</dbReference>
<evidence type="ECO:0000256" key="4">
    <source>
        <dbReference type="ARBA" id="ARBA00022692"/>
    </source>
</evidence>
<evidence type="ECO:0000256" key="6">
    <source>
        <dbReference type="ARBA" id="ARBA00022989"/>
    </source>
</evidence>
<dbReference type="GO" id="GO:0015293">
    <property type="term" value="F:symporter activity"/>
    <property type="evidence" value="ECO:0007669"/>
    <property type="project" value="UniProtKB-KW"/>
</dbReference>
<evidence type="ECO:0000256" key="5">
    <source>
        <dbReference type="ARBA" id="ARBA00022847"/>
    </source>
</evidence>
<feature type="transmembrane region" description="Helical" evidence="9">
    <location>
        <begin position="140"/>
        <end position="158"/>
    </location>
</feature>
<keyword evidence="4 9" id="KW-0812">Transmembrane</keyword>
<comment type="similarity">
    <text evidence="2">Belongs to the SLC13A/DASS transporter (TC 2.A.47) family. NADC subfamily.</text>
</comment>
<feature type="transmembrane region" description="Helical" evidence="9">
    <location>
        <begin position="366"/>
        <end position="383"/>
    </location>
</feature>
<name>W4Q7Z4_9BACI</name>
<protein>
    <recommendedName>
        <fullName evidence="3">Sodium-dependent dicarboxylate transporter SdcS</fullName>
    </recommendedName>
    <alternativeName>
        <fullName evidence="8">Na(+)/dicarboxylate symporter</fullName>
    </alternativeName>
</protein>
<accession>W4Q7Z4</accession>
<keyword evidence="6 9" id="KW-1133">Transmembrane helix</keyword>
<dbReference type="InterPro" id="IPR001898">
    <property type="entry name" value="SLC13A/DASS"/>
</dbReference>
<evidence type="ECO:0000256" key="2">
    <source>
        <dbReference type="ARBA" id="ARBA00006772"/>
    </source>
</evidence>
<feature type="transmembrane region" description="Helical" evidence="9">
    <location>
        <begin position="329"/>
        <end position="346"/>
    </location>
</feature>
<feature type="transmembrane region" description="Helical" evidence="9">
    <location>
        <begin position="83"/>
        <end position="103"/>
    </location>
</feature>
<reference evidence="10" key="1">
    <citation type="journal article" date="2014" name="Genome Announc.">
        <title>Draft Genome Sequences of Three Alkaliphilic Bacillus Strains, Bacillus wakoensis JCM 9140T, Bacillus akibai JCM 9157T, and Bacillus hemicellulosilyticus JCM 9152T.</title>
        <authorList>
            <person name="Yuki M."/>
            <person name="Oshima K."/>
            <person name="Suda W."/>
            <person name="Oshida Y."/>
            <person name="Kitamura K."/>
            <person name="Iida T."/>
            <person name="Hattori M."/>
            <person name="Ohkuma M."/>
        </authorList>
    </citation>
    <scope>NUCLEOTIDE SEQUENCE [LARGE SCALE GENOMIC DNA]</scope>
    <source>
        <strain evidence="10">JCM 9140</strain>
    </source>
</reference>
<feature type="transmembrane region" description="Helical" evidence="9">
    <location>
        <begin position="273"/>
        <end position="293"/>
    </location>
</feature>
<feature type="transmembrane region" description="Helical" evidence="9">
    <location>
        <begin position="221"/>
        <end position="242"/>
    </location>
</feature>
<dbReference type="GO" id="GO:0008514">
    <property type="term" value="F:organic anion transmembrane transporter activity"/>
    <property type="evidence" value="ECO:0007669"/>
    <property type="project" value="UniProtKB-ARBA"/>
</dbReference>
<evidence type="ECO:0000256" key="1">
    <source>
        <dbReference type="ARBA" id="ARBA00004141"/>
    </source>
</evidence>
<feature type="transmembrane region" description="Helical" evidence="9">
    <location>
        <begin position="390"/>
        <end position="408"/>
    </location>
</feature>
<keyword evidence="5" id="KW-0769">Symport</keyword>
<dbReference type="Proteomes" id="UP000018890">
    <property type="component" value="Unassembled WGS sequence"/>
</dbReference>
<feature type="transmembrane region" description="Helical" evidence="9">
    <location>
        <begin position="115"/>
        <end position="134"/>
    </location>
</feature>
<feature type="transmembrane region" description="Helical" evidence="9">
    <location>
        <begin position="12"/>
        <end position="31"/>
    </location>
</feature>
<dbReference type="NCBIfam" id="TIGR00785">
    <property type="entry name" value="dass"/>
    <property type="match status" value="1"/>
</dbReference>
<organism evidence="10 11">
    <name type="scientific">Halalkalibacter wakoensis JCM 9140</name>
    <dbReference type="NCBI Taxonomy" id="1236970"/>
    <lineage>
        <taxon>Bacteria</taxon>
        <taxon>Bacillati</taxon>
        <taxon>Bacillota</taxon>
        <taxon>Bacilli</taxon>
        <taxon>Bacillales</taxon>
        <taxon>Bacillaceae</taxon>
        <taxon>Halalkalibacter</taxon>
    </lineage>
</organism>
<gene>
    <name evidence="10" type="ORF">JCM9140_4405</name>
</gene>
<keyword evidence="11" id="KW-1185">Reference proteome</keyword>
<comment type="subcellular location">
    <subcellularLocation>
        <location evidence="1">Membrane</location>
        <topology evidence="1">Multi-pass membrane protein</topology>
    </subcellularLocation>
</comment>
<evidence type="ECO:0000256" key="3">
    <source>
        <dbReference type="ARBA" id="ARBA00020150"/>
    </source>
</evidence>
<dbReference type="GO" id="GO:1905039">
    <property type="term" value="P:carboxylic acid transmembrane transport"/>
    <property type="evidence" value="ECO:0007669"/>
    <property type="project" value="UniProtKB-ARBA"/>
</dbReference>
<dbReference type="EMBL" id="BAUT01000088">
    <property type="protein sequence ID" value="GAE28196.1"/>
    <property type="molecule type" value="Genomic_DNA"/>
</dbReference>
<dbReference type="PANTHER" id="PTHR10283">
    <property type="entry name" value="SOLUTE CARRIER FAMILY 13 MEMBER"/>
    <property type="match status" value="1"/>
</dbReference>
<dbReference type="STRING" id="1236970.JCM9140_4405"/>
<evidence type="ECO:0000313" key="10">
    <source>
        <dbReference type="EMBL" id="GAE28196.1"/>
    </source>
</evidence>
<sequence>MIIIHYSNRQWIGLYLGPLLALVTYFVPTITNLQDEPRAVLAVTFLVATWWMTEPMPIAATSLLPLILLPISGGTSYEVVSSAYFHPIIFMFLGGFTIALAIEKWNLHKRIAMKILLTIGTSTRMILLGILIATAFLSMWISNAATALMMFPVVVALISEVQERNLFDQKSIESFSKALLLTVAYSASIGGLATLIGSAPNAVLAGISNSVLHYSISFADWFLFAFPITVVLLVLLYVMIIFRFPLSPGTKIPTTIVKDQIKILGNITQEEKAISIVFISTVFLWIFGGFFPIELTDTNIALLGALALFLIPSQTSHGMLMNWTDMKELPWGILFLFGGGLSIAAAFEATNLTGWIGMHLSSIGQLPYIVLLVFFAASLLFMTELLSNTAVANMFIPISIGIASGIGVEPHALMTIVALASTCAFMLPVSTPPNAVVFGSNLISIQDMVKTGFRLNIIAILVIVAAVYFWLPFFFH</sequence>
<evidence type="ECO:0000256" key="7">
    <source>
        <dbReference type="ARBA" id="ARBA00023136"/>
    </source>
</evidence>